<evidence type="ECO:0000313" key="1">
    <source>
        <dbReference type="EMBL" id="KAJ8890788.1"/>
    </source>
</evidence>
<accession>A0ABQ9I2D8</accession>
<organism evidence="1 2">
    <name type="scientific">Dryococelus australis</name>
    <dbReference type="NCBI Taxonomy" id="614101"/>
    <lineage>
        <taxon>Eukaryota</taxon>
        <taxon>Metazoa</taxon>
        <taxon>Ecdysozoa</taxon>
        <taxon>Arthropoda</taxon>
        <taxon>Hexapoda</taxon>
        <taxon>Insecta</taxon>
        <taxon>Pterygota</taxon>
        <taxon>Neoptera</taxon>
        <taxon>Polyneoptera</taxon>
        <taxon>Phasmatodea</taxon>
        <taxon>Verophasmatodea</taxon>
        <taxon>Anareolatae</taxon>
        <taxon>Phasmatidae</taxon>
        <taxon>Eurycanthinae</taxon>
        <taxon>Dryococelus</taxon>
    </lineage>
</organism>
<comment type="caution">
    <text evidence="1">The sequence shown here is derived from an EMBL/GenBank/DDBJ whole genome shotgun (WGS) entry which is preliminary data.</text>
</comment>
<proteinExistence type="predicted"/>
<evidence type="ECO:0000313" key="2">
    <source>
        <dbReference type="Proteomes" id="UP001159363"/>
    </source>
</evidence>
<dbReference type="Proteomes" id="UP001159363">
    <property type="component" value="Chromosome 3"/>
</dbReference>
<keyword evidence="2" id="KW-1185">Reference proteome</keyword>
<name>A0ABQ9I2D8_9NEOP</name>
<dbReference type="EMBL" id="JARBHB010000003">
    <property type="protein sequence ID" value="KAJ8890788.1"/>
    <property type="molecule type" value="Genomic_DNA"/>
</dbReference>
<reference evidence="1 2" key="1">
    <citation type="submission" date="2023-02" db="EMBL/GenBank/DDBJ databases">
        <title>LHISI_Scaffold_Assembly.</title>
        <authorList>
            <person name="Stuart O.P."/>
            <person name="Cleave R."/>
            <person name="Magrath M.J.L."/>
            <person name="Mikheyev A.S."/>
        </authorList>
    </citation>
    <scope>NUCLEOTIDE SEQUENCE [LARGE SCALE GENOMIC DNA]</scope>
    <source>
        <strain evidence="1">Daus_M_001</strain>
        <tissue evidence="1">Leg muscle</tissue>
    </source>
</reference>
<gene>
    <name evidence="1" type="ORF">PR048_010297</name>
</gene>
<protein>
    <recommendedName>
        <fullName evidence="3">Copia protein</fullName>
    </recommendedName>
</protein>
<evidence type="ECO:0008006" key="3">
    <source>
        <dbReference type="Google" id="ProtNLM"/>
    </source>
</evidence>
<sequence>MVASQHNFPQLSASNFSNWKFRLECLLDERQCKDIMEVKVTEKCKGVSPQYNKELLVKDARARSIIVQCITDQHIEYVKDAKSAFEMTKCLKNKAIMSLKCKMGADLEEHFQQFDRLVRDLEETGSKMDE</sequence>